<organism evidence="1 2">
    <name type="scientific">Trichonephila inaurata madagascariensis</name>
    <dbReference type="NCBI Taxonomy" id="2747483"/>
    <lineage>
        <taxon>Eukaryota</taxon>
        <taxon>Metazoa</taxon>
        <taxon>Ecdysozoa</taxon>
        <taxon>Arthropoda</taxon>
        <taxon>Chelicerata</taxon>
        <taxon>Arachnida</taxon>
        <taxon>Araneae</taxon>
        <taxon>Araneomorphae</taxon>
        <taxon>Entelegynae</taxon>
        <taxon>Araneoidea</taxon>
        <taxon>Nephilidae</taxon>
        <taxon>Trichonephila</taxon>
        <taxon>Trichonephila inaurata</taxon>
    </lineage>
</organism>
<sequence length="48" mass="5618">WSFPSSSHFDALTCPWASDGSRMWWTLNTLNPLRNKKGVSPVRKRRRS</sequence>
<dbReference type="AlphaFoldDB" id="A0A8X6WUN8"/>
<evidence type="ECO:0000313" key="2">
    <source>
        <dbReference type="Proteomes" id="UP000886998"/>
    </source>
</evidence>
<name>A0A8X6WUN8_9ARAC</name>
<feature type="non-terminal residue" evidence="1">
    <location>
        <position position="1"/>
    </location>
</feature>
<protein>
    <submittedName>
        <fullName evidence="1">Uncharacterized protein</fullName>
    </submittedName>
</protein>
<proteinExistence type="predicted"/>
<dbReference type="Proteomes" id="UP000886998">
    <property type="component" value="Unassembled WGS sequence"/>
</dbReference>
<dbReference type="EMBL" id="BMAV01001717">
    <property type="protein sequence ID" value="GFY40136.1"/>
    <property type="molecule type" value="Genomic_DNA"/>
</dbReference>
<accession>A0A8X6WUN8</accession>
<gene>
    <name evidence="1" type="ORF">TNIN_360131</name>
</gene>
<keyword evidence="2" id="KW-1185">Reference proteome</keyword>
<evidence type="ECO:0000313" key="1">
    <source>
        <dbReference type="EMBL" id="GFY40136.1"/>
    </source>
</evidence>
<reference evidence="1" key="1">
    <citation type="submission" date="2020-08" db="EMBL/GenBank/DDBJ databases">
        <title>Multicomponent nature underlies the extraordinary mechanical properties of spider dragline silk.</title>
        <authorList>
            <person name="Kono N."/>
            <person name="Nakamura H."/>
            <person name="Mori M."/>
            <person name="Yoshida Y."/>
            <person name="Ohtoshi R."/>
            <person name="Malay A.D."/>
            <person name="Moran D.A.P."/>
            <person name="Tomita M."/>
            <person name="Numata K."/>
            <person name="Arakawa K."/>
        </authorList>
    </citation>
    <scope>NUCLEOTIDE SEQUENCE</scope>
</reference>
<comment type="caution">
    <text evidence="1">The sequence shown here is derived from an EMBL/GenBank/DDBJ whole genome shotgun (WGS) entry which is preliminary data.</text>
</comment>